<protein>
    <submittedName>
        <fullName evidence="1">Uncharacterized protein</fullName>
    </submittedName>
</protein>
<dbReference type="Proteomes" id="UP001150904">
    <property type="component" value="Unassembled WGS sequence"/>
</dbReference>
<evidence type="ECO:0000313" key="1">
    <source>
        <dbReference type="EMBL" id="KAJ5202051.1"/>
    </source>
</evidence>
<dbReference type="OrthoDB" id="30289at2759"/>
<reference evidence="1" key="2">
    <citation type="journal article" date="2023" name="IMA Fungus">
        <title>Comparative genomic study of the Penicillium genus elucidates a diverse pangenome and 15 lateral gene transfer events.</title>
        <authorList>
            <person name="Petersen C."/>
            <person name="Sorensen T."/>
            <person name="Nielsen M.R."/>
            <person name="Sondergaard T.E."/>
            <person name="Sorensen J.L."/>
            <person name="Fitzpatrick D.A."/>
            <person name="Frisvad J.C."/>
            <person name="Nielsen K.L."/>
        </authorList>
    </citation>
    <scope>NUCLEOTIDE SEQUENCE</scope>
    <source>
        <strain evidence="1">IBT 15544</strain>
    </source>
</reference>
<comment type="caution">
    <text evidence="1">The sequence shown here is derived from an EMBL/GenBank/DDBJ whole genome shotgun (WGS) entry which is preliminary data.</text>
</comment>
<dbReference type="AlphaFoldDB" id="A0A9W9MIM8"/>
<accession>A0A9W9MIM8</accession>
<keyword evidence="2" id="KW-1185">Reference proteome</keyword>
<evidence type="ECO:0000313" key="2">
    <source>
        <dbReference type="Proteomes" id="UP001150904"/>
    </source>
</evidence>
<organism evidence="1 2">
    <name type="scientific">Penicillium cinerascens</name>
    <dbReference type="NCBI Taxonomy" id="70096"/>
    <lineage>
        <taxon>Eukaryota</taxon>
        <taxon>Fungi</taxon>
        <taxon>Dikarya</taxon>
        <taxon>Ascomycota</taxon>
        <taxon>Pezizomycotina</taxon>
        <taxon>Eurotiomycetes</taxon>
        <taxon>Eurotiomycetidae</taxon>
        <taxon>Eurotiales</taxon>
        <taxon>Aspergillaceae</taxon>
        <taxon>Penicillium</taxon>
    </lineage>
</organism>
<dbReference type="RefSeq" id="XP_058307967.1">
    <property type="nucleotide sequence ID" value="XM_058453776.1"/>
</dbReference>
<dbReference type="EMBL" id="JAPQKR010000013">
    <property type="protein sequence ID" value="KAJ5202051.1"/>
    <property type="molecule type" value="Genomic_DNA"/>
</dbReference>
<dbReference type="GeneID" id="83181077"/>
<sequence length="238" mass="27023">MMNPSLKFLIQLCHGHEPLMQPEGLENGDLNDGLSDPPTLFSAERIKLHDVIEISDVEQARQFICMFNLSRLDKKNLKCWKKTRHTLTWSDSKPGGNLPPNPDMLLLASVHHDTLIRLVFPLCSMMTDRSDPSRPLTGDNIWRHFNWKLSNRTLPLGPIQWTEDSDGRKMALAVGGEAGFRRTEIIVILDPVNKQCSKSICAGTCTELLLRLIGRMVKCGNPKGFVSKIPEEYRSLYW</sequence>
<name>A0A9W9MIM8_9EURO</name>
<gene>
    <name evidence="1" type="ORF">N7498_006714</name>
</gene>
<reference evidence="1" key="1">
    <citation type="submission" date="2022-12" db="EMBL/GenBank/DDBJ databases">
        <authorList>
            <person name="Petersen C."/>
        </authorList>
    </citation>
    <scope>NUCLEOTIDE SEQUENCE</scope>
    <source>
        <strain evidence="1">IBT 15544</strain>
    </source>
</reference>
<proteinExistence type="predicted"/>